<dbReference type="InterPro" id="IPR015590">
    <property type="entry name" value="Aldehyde_DH_dom"/>
</dbReference>
<dbReference type="SUPFAM" id="SSF53720">
    <property type="entry name" value="ALDH-like"/>
    <property type="match status" value="1"/>
</dbReference>
<keyword evidence="2" id="KW-0560">Oxidoreductase</keyword>
<reference evidence="4" key="1">
    <citation type="submission" date="2020-05" db="EMBL/GenBank/DDBJ databases">
        <authorList>
            <person name="Chiriac C."/>
            <person name="Salcher M."/>
            <person name="Ghai R."/>
            <person name="Kavagutti S V."/>
        </authorList>
    </citation>
    <scope>NUCLEOTIDE SEQUENCE</scope>
</reference>
<evidence type="ECO:0000313" key="4">
    <source>
        <dbReference type="EMBL" id="CAB4863846.1"/>
    </source>
</evidence>
<evidence type="ECO:0000256" key="2">
    <source>
        <dbReference type="ARBA" id="ARBA00023002"/>
    </source>
</evidence>
<dbReference type="FunFam" id="3.40.309.10:FF:000009">
    <property type="entry name" value="Aldehyde dehydrogenase A"/>
    <property type="match status" value="1"/>
</dbReference>
<dbReference type="Gene3D" id="3.40.605.10">
    <property type="entry name" value="Aldehyde Dehydrogenase, Chain A, domain 1"/>
    <property type="match status" value="1"/>
</dbReference>
<proteinExistence type="inferred from homology"/>
<dbReference type="InterPro" id="IPR016162">
    <property type="entry name" value="Ald_DH_N"/>
</dbReference>
<gene>
    <name evidence="4" type="ORF">UFOPK3423_00383</name>
</gene>
<dbReference type="PANTHER" id="PTHR11699">
    <property type="entry name" value="ALDEHYDE DEHYDROGENASE-RELATED"/>
    <property type="match status" value="1"/>
</dbReference>
<dbReference type="AlphaFoldDB" id="A0A6J7D0L2"/>
<dbReference type="EMBL" id="CAFBLQ010000027">
    <property type="protein sequence ID" value="CAB4863846.1"/>
    <property type="molecule type" value="Genomic_DNA"/>
</dbReference>
<sequence>MSSAPVAPRWDGGQTIFVDGSWIGGAATYERFDPSDTSRSTGRYAAATPEDVGRAYDAASAAQPSWAARTAVERGEVLTAAAEVLARDLERAARRLTADIGKPIRDARGEVLRAVATLRYYAGELLQPSGQNYPSAAADTMLMTVEQPLGIICAITPWNFPAAIPIFKLAPAIGFGNAVVWKPAEAASGSAVLLAEAFEQAGLPAGVLNLVTGRGSELSAALMGDQRLRGVTFTGSNAVGASIRQAVADRNVRVQLEMGGKNPAIVLRDADLRDAANQVTRAAMIAAGQRCTATSRVYVDRPVAEEFLAYLREAVESLVVGDPFDETTDVGPLASDAQAATVGEYLEIAAREHATIVAGDGAAPIGCFVRPTVLANVDPDSRLVREEIFGPVLVVEEVDGLDAALERANSSEYGLASAVFTRDLGAALEFVRRTESGLVCVNRETTGIESHVPFGGMKASSSLSRELGKAARDFFTVSKTVYMRVPPAGG</sequence>
<dbReference type="InterPro" id="IPR016161">
    <property type="entry name" value="Ald_DH/histidinol_DH"/>
</dbReference>
<accession>A0A6J7D0L2</accession>
<evidence type="ECO:0000256" key="1">
    <source>
        <dbReference type="ARBA" id="ARBA00009986"/>
    </source>
</evidence>
<protein>
    <submittedName>
        <fullName evidence="4">Unannotated protein</fullName>
    </submittedName>
</protein>
<dbReference type="Pfam" id="PF00171">
    <property type="entry name" value="Aldedh"/>
    <property type="match status" value="1"/>
</dbReference>
<dbReference type="GO" id="GO:0016620">
    <property type="term" value="F:oxidoreductase activity, acting on the aldehyde or oxo group of donors, NAD or NADP as acceptor"/>
    <property type="evidence" value="ECO:0007669"/>
    <property type="project" value="InterPro"/>
</dbReference>
<evidence type="ECO:0000259" key="3">
    <source>
        <dbReference type="Pfam" id="PF00171"/>
    </source>
</evidence>
<organism evidence="4">
    <name type="scientific">freshwater metagenome</name>
    <dbReference type="NCBI Taxonomy" id="449393"/>
    <lineage>
        <taxon>unclassified sequences</taxon>
        <taxon>metagenomes</taxon>
        <taxon>ecological metagenomes</taxon>
    </lineage>
</organism>
<dbReference type="PROSITE" id="PS00687">
    <property type="entry name" value="ALDEHYDE_DEHYDR_GLU"/>
    <property type="match status" value="1"/>
</dbReference>
<dbReference type="Gene3D" id="3.40.309.10">
    <property type="entry name" value="Aldehyde Dehydrogenase, Chain A, domain 2"/>
    <property type="match status" value="1"/>
</dbReference>
<feature type="domain" description="Aldehyde dehydrogenase" evidence="3">
    <location>
        <begin position="25"/>
        <end position="481"/>
    </location>
</feature>
<dbReference type="FunFam" id="3.40.605.10:FF:000007">
    <property type="entry name" value="NAD/NADP-dependent betaine aldehyde dehydrogenase"/>
    <property type="match status" value="1"/>
</dbReference>
<dbReference type="InterPro" id="IPR029510">
    <property type="entry name" value="Ald_DH_CS_GLU"/>
</dbReference>
<comment type="similarity">
    <text evidence="1">Belongs to the aldehyde dehydrogenase family.</text>
</comment>
<name>A0A6J7D0L2_9ZZZZ</name>
<dbReference type="InterPro" id="IPR016163">
    <property type="entry name" value="Ald_DH_C"/>
</dbReference>